<accession>A0AAN8NRL3</accession>
<dbReference type="AlphaFoldDB" id="A0AAN8NRL3"/>
<organism evidence="1 2">
    <name type="scientific">Polyplax serrata</name>
    <name type="common">Common mouse louse</name>
    <dbReference type="NCBI Taxonomy" id="468196"/>
    <lineage>
        <taxon>Eukaryota</taxon>
        <taxon>Metazoa</taxon>
        <taxon>Ecdysozoa</taxon>
        <taxon>Arthropoda</taxon>
        <taxon>Hexapoda</taxon>
        <taxon>Insecta</taxon>
        <taxon>Pterygota</taxon>
        <taxon>Neoptera</taxon>
        <taxon>Paraneoptera</taxon>
        <taxon>Psocodea</taxon>
        <taxon>Troctomorpha</taxon>
        <taxon>Phthiraptera</taxon>
        <taxon>Anoplura</taxon>
        <taxon>Polyplacidae</taxon>
        <taxon>Polyplax</taxon>
    </lineage>
</organism>
<proteinExistence type="predicted"/>
<comment type="caution">
    <text evidence="1">The sequence shown here is derived from an EMBL/GenBank/DDBJ whole genome shotgun (WGS) entry which is preliminary data.</text>
</comment>
<protein>
    <submittedName>
        <fullName evidence="1">Uncharacterized protein</fullName>
    </submittedName>
</protein>
<gene>
    <name evidence="1" type="ORF">RUM43_006206</name>
</gene>
<evidence type="ECO:0000313" key="2">
    <source>
        <dbReference type="Proteomes" id="UP001372834"/>
    </source>
</evidence>
<dbReference type="EMBL" id="JAWJWE010000037">
    <property type="protein sequence ID" value="KAK6625907.1"/>
    <property type="molecule type" value="Genomic_DNA"/>
</dbReference>
<name>A0AAN8NRL3_POLSC</name>
<dbReference type="Proteomes" id="UP001372834">
    <property type="component" value="Unassembled WGS sequence"/>
</dbReference>
<sequence>MFNYKNYERVFKWLRIVFVAFQISEFGTDDEEKREKKKENIGDSERIAVPSMKREEFAFLSFVCILFLLSRTSLEASNPKSTRFPARFLPLPEVGGKEHLAK</sequence>
<reference evidence="1 2" key="1">
    <citation type="submission" date="2023-10" db="EMBL/GenBank/DDBJ databases">
        <title>Genomes of two closely related lineages of the louse Polyplax serrata with different host specificities.</title>
        <authorList>
            <person name="Martinu J."/>
            <person name="Tarabai H."/>
            <person name="Stefka J."/>
            <person name="Hypsa V."/>
        </authorList>
    </citation>
    <scope>NUCLEOTIDE SEQUENCE [LARGE SCALE GENOMIC DNA]</scope>
    <source>
        <strain evidence="1">HR10_N</strain>
    </source>
</reference>
<evidence type="ECO:0000313" key="1">
    <source>
        <dbReference type="EMBL" id="KAK6625907.1"/>
    </source>
</evidence>